<reference evidence="1" key="1">
    <citation type="submission" date="2023-05" db="EMBL/GenBank/DDBJ databases">
        <authorList>
            <consortium name="ELIXIR-Norway"/>
        </authorList>
    </citation>
    <scope>NUCLEOTIDE SEQUENCE</scope>
</reference>
<protein>
    <submittedName>
        <fullName evidence="1">Uncharacterized protein</fullName>
    </submittedName>
</protein>
<evidence type="ECO:0000313" key="1">
    <source>
        <dbReference type="EMBL" id="CAM9463189.1"/>
    </source>
</evidence>
<accession>A0AC59Y7Q9</accession>
<name>A0AC59Y7Q9_RANTA</name>
<evidence type="ECO:0000313" key="2">
    <source>
        <dbReference type="Proteomes" id="UP001162501"/>
    </source>
</evidence>
<sequence length="54" mass="6679">TDNKTSRLMVKRFSTVRDNQRGSQSYMKKRRGRKEIEVIRRRKRGLKRRETDLR</sequence>
<proteinExistence type="predicted"/>
<feature type="non-terminal residue" evidence="1">
    <location>
        <position position="1"/>
    </location>
</feature>
<organism evidence="1 2">
    <name type="scientific">Rangifer tarandus platyrhynchus</name>
    <name type="common">Svalbard reindeer</name>
    <dbReference type="NCBI Taxonomy" id="3082113"/>
    <lineage>
        <taxon>Eukaryota</taxon>
        <taxon>Metazoa</taxon>
        <taxon>Chordata</taxon>
        <taxon>Craniata</taxon>
        <taxon>Vertebrata</taxon>
        <taxon>Euteleostomi</taxon>
        <taxon>Mammalia</taxon>
        <taxon>Eutheria</taxon>
        <taxon>Laurasiatheria</taxon>
        <taxon>Artiodactyla</taxon>
        <taxon>Ruminantia</taxon>
        <taxon>Pecora</taxon>
        <taxon>Cervidae</taxon>
        <taxon>Odocoileinae</taxon>
        <taxon>Rangifer</taxon>
    </lineage>
</organism>
<dbReference type="EMBL" id="OX596095">
    <property type="protein sequence ID" value="CAM9463189.1"/>
    <property type="molecule type" value="Genomic_DNA"/>
</dbReference>
<feature type="non-terminal residue" evidence="1">
    <location>
        <position position="54"/>
    </location>
</feature>
<dbReference type="Proteomes" id="UP001162501">
    <property type="component" value="Chromosome 11"/>
</dbReference>
<reference evidence="1" key="2">
    <citation type="submission" date="2025-03" db="EMBL/GenBank/DDBJ databases">
        <authorList>
            <consortium name="ELIXIR-Norway"/>
            <consortium name="Elixir Norway"/>
        </authorList>
    </citation>
    <scope>NUCLEOTIDE SEQUENCE</scope>
</reference>
<gene>
    <name evidence="1" type="ORF">MRATA1EN22A_LOCUS2855</name>
</gene>